<dbReference type="InterPro" id="IPR012349">
    <property type="entry name" value="Split_barrel_FMN-bd"/>
</dbReference>
<proteinExistence type="predicted"/>
<dbReference type="GO" id="GO:0005829">
    <property type="term" value="C:cytosol"/>
    <property type="evidence" value="ECO:0007669"/>
    <property type="project" value="TreeGrafter"/>
</dbReference>
<dbReference type="EMBL" id="JAMQGP010000003">
    <property type="protein sequence ID" value="MCM2679595.1"/>
    <property type="molecule type" value="Genomic_DNA"/>
</dbReference>
<dbReference type="PIRSF" id="PIRSF004633">
    <property type="entry name" value="UCP_PLP_oxd"/>
    <property type="match status" value="1"/>
</dbReference>
<dbReference type="GO" id="GO:0016627">
    <property type="term" value="F:oxidoreductase activity, acting on the CH-CH group of donors"/>
    <property type="evidence" value="ECO:0007669"/>
    <property type="project" value="TreeGrafter"/>
</dbReference>
<dbReference type="PANTHER" id="PTHR35176:SF6">
    <property type="entry name" value="HEME OXYGENASE HI_0854-RELATED"/>
    <property type="match status" value="1"/>
</dbReference>
<dbReference type="AlphaFoldDB" id="A0AA41W692"/>
<organism evidence="3 4">
    <name type="scientific">Echinimonas agarilytica</name>
    <dbReference type="NCBI Taxonomy" id="1215918"/>
    <lineage>
        <taxon>Bacteria</taxon>
        <taxon>Pseudomonadati</taxon>
        <taxon>Pseudomonadota</taxon>
        <taxon>Gammaproteobacteria</taxon>
        <taxon>Alteromonadales</taxon>
        <taxon>Echinimonadaceae</taxon>
        <taxon>Echinimonas</taxon>
    </lineage>
</organism>
<dbReference type="PANTHER" id="PTHR35176">
    <property type="entry name" value="HEME OXYGENASE HI_0854-RELATED"/>
    <property type="match status" value="1"/>
</dbReference>
<protein>
    <submittedName>
        <fullName evidence="3">Pyridoxamine 5'-phosphate oxidase family protein</fullName>
    </submittedName>
</protein>
<sequence>MKSEIAEQRISNEILEFLESQRTLNLSTLDEDGHPYASYAPFAIGDDCFYILVSDIAVHGLNLKRNSKAAVLIVQDESQADTIFARVRVNYQISAAHIAHQTEEFESGLAILAARQGERIEQLAALNDFNLFRLTPLNGRYVKNFGKAFSITGNTLTGDSIDHLRDGHKPRKAAV</sequence>
<dbReference type="InterPro" id="IPR011576">
    <property type="entry name" value="Pyridox_Oxase_N"/>
</dbReference>
<name>A0AA41W692_9GAMM</name>
<dbReference type="Proteomes" id="UP001165393">
    <property type="component" value="Unassembled WGS sequence"/>
</dbReference>
<accession>A0AA41W692</accession>
<evidence type="ECO:0000259" key="2">
    <source>
        <dbReference type="Pfam" id="PF01243"/>
    </source>
</evidence>
<evidence type="ECO:0000313" key="4">
    <source>
        <dbReference type="Proteomes" id="UP001165393"/>
    </source>
</evidence>
<keyword evidence="4" id="KW-1185">Reference proteome</keyword>
<gene>
    <name evidence="3" type="ORF">NAF29_07925</name>
</gene>
<dbReference type="InterPro" id="IPR014419">
    <property type="entry name" value="HutZ"/>
</dbReference>
<dbReference type="Pfam" id="PF01243">
    <property type="entry name" value="PNPOx_N"/>
    <property type="match status" value="1"/>
</dbReference>
<dbReference type="SUPFAM" id="SSF50475">
    <property type="entry name" value="FMN-binding split barrel"/>
    <property type="match status" value="1"/>
</dbReference>
<evidence type="ECO:0000256" key="1">
    <source>
        <dbReference type="ARBA" id="ARBA00023002"/>
    </source>
</evidence>
<comment type="caution">
    <text evidence="3">The sequence shown here is derived from an EMBL/GenBank/DDBJ whole genome shotgun (WGS) entry which is preliminary data.</text>
</comment>
<reference evidence="3 4" key="1">
    <citation type="journal article" date="2013" name="Antonie Van Leeuwenhoek">
        <title>Echinimonas agarilytica gen. nov., sp. nov., a new gammaproteobacterium isolated from the sea urchin Strongylocentrotus intermedius.</title>
        <authorList>
            <person name="Nedashkovskaya O.I."/>
            <person name="Stenkova A.M."/>
            <person name="Zhukova N.V."/>
            <person name="Van Trappen S."/>
            <person name="Lee J.S."/>
            <person name="Kim S.B."/>
        </authorList>
    </citation>
    <scope>NUCLEOTIDE SEQUENCE [LARGE SCALE GENOMIC DNA]</scope>
    <source>
        <strain evidence="3 4">KMM 6351</strain>
    </source>
</reference>
<dbReference type="Gene3D" id="2.30.110.10">
    <property type="entry name" value="Electron Transport, Fmn-binding Protein, Chain A"/>
    <property type="match status" value="1"/>
</dbReference>
<evidence type="ECO:0000313" key="3">
    <source>
        <dbReference type="EMBL" id="MCM2679595.1"/>
    </source>
</evidence>
<keyword evidence="1" id="KW-0560">Oxidoreductase</keyword>
<dbReference type="GO" id="GO:0070967">
    <property type="term" value="F:coenzyme F420 binding"/>
    <property type="evidence" value="ECO:0007669"/>
    <property type="project" value="TreeGrafter"/>
</dbReference>
<dbReference type="InterPro" id="IPR052019">
    <property type="entry name" value="F420H2_bilvrd_red/Heme_oxyg"/>
</dbReference>
<feature type="domain" description="Pyridoxamine 5'-phosphate oxidase N-terminal" evidence="2">
    <location>
        <begin position="12"/>
        <end position="142"/>
    </location>
</feature>
<dbReference type="RefSeq" id="WP_251261042.1">
    <property type="nucleotide sequence ID" value="NZ_JAMQGP010000003.1"/>
</dbReference>